<comment type="caution">
    <text evidence="1">The sequence shown here is derived from an EMBL/GenBank/DDBJ whole genome shotgun (WGS) entry which is preliminary data.</text>
</comment>
<evidence type="ECO:0000313" key="1">
    <source>
        <dbReference type="EMBL" id="KAJ0171606.1"/>
    </source>
</evidence>
<accession>A0ACC1CJJ2</accession>
<keyword evidence="2" id="KW-1185">Reference proteome</keyword>
<name>A0ACC1CJJ2_9NEOP</name>
<gene>
    <name evidence="1" type="ORF">K1T71_013156</name>
</gene>
<reference evidence="1 2" key="1">
    <citation type="journal article" date="2021" name="Front. Genet.">
        <title>Chromosome-Level Genome Assembly Reveals Significant Gene Expansion in the Toll and IMD Signaling Pathways of Dendrolimus kikuchii.</title>
        <authorList>
            <person name="Zhou J."/>
            <person name="Wu P."/>
            <person name="Xiong Z."/>
            <person name="Liu N."/>
            <person name="Zhao N."/>
            <person name="Ji M."/>
            <person name="Qiu Y."/>
            <person name="Yang B."/>
        </authorList>
    </citation>
    <scope>NUCLEOTIDE SEQUENCE [LARGE SCALE GENOMIC DNA]</scope>
    <source>
        <strain evidence="1">Ann1</strain>
    </source>
</reference>
<proteinExistence type="predicted"/>
<protein>
    <submittedName>
        <fullName evidence="1">Uncharacterized protein</fullName>
    </submittedName>
</protein>
<evidence type="ECO:0000313" key="2">
    <source>
        <dbReference type="Proteomes" id="UP000824533"/>
    </source>
</evidence>
<sequence length="483" mass="52955">MRGIVRQFLCCILLSTLTFMIAFANAWPSYTITILKGPHSPIGYSITDQDVNLIGSFPLLGSLIGTLFGAFISESLGRKKTEILCGLMYGLSWSLIATAKSVTLLLVARLILGFGGGVHLVTVLVYINEISKPSVCGVMINLLFFIFSLGTLTSYICGWFCSYYAICYGSLSHAIAFVVLMCLLKDSPGYLIGKGREKEALESLKFYRGVSVTTQGVLDELAYIISQREINDAGKPVLEKSPILEEIEKLKLDEKQEKVEESSWKILCTSKASQRALITATIIIILNTLTGMSGIQAYAGQLFMIASPELSPDFCSVVLAVVLTVSGGLSAVVTDMFGRRTLLLFSTITSTLSLILLGLVVNWQWVPRWVVPCMVLLYCAGFQLGACNIPMVQLGESLKPQVKSLGTSINTCCMFASSFISLLIFLPSVEHLGFNKTFFIFAVISAISTIFIYFVMKETKGVKFDAVQEMFEKGYLYRGPIKS</sequence>
<dbReference type="Proteomes" id="UP000824533">
    <property type="component" value="Linkage Group LG24"/>
</dbReference>
<dbReference type="EMBL" id="CM034410">
    <property type="protein sequence ID" value="KAJ0171606.1"/>
    <property type="molecule type" value="Genomic_DNA"/>
</dbReference>
<organism evidence="1 2">
    <name type="scientific">Dendrolimus kikuchii</name>
    <dbReference type="NCBI Taxonomy" id="765133"/>
    <lineage>
        <taxon>Eukaryota</taxon>
        <taxon>Metazoa</taxon>
        <taxon>Ecdysozoa</taxon>
        <taxon>Arthropoda</taxon>
        <taxon>Hexapoda</taxon>
        <taxon>Insecta</taxon>
        <taxon>Pterygota</taxon>
        <taxon>Neoptera</taxon>
        <taxon>Endopterygota</taxon>
        <taxon>Lepidoptera</taxon>
        <taxon>Glossata</taxon>
        <taxon>Ditrysia</taxon>
        <taxon>Bombycoidea</taxon>
        <taxon>Lasiocampidae</taxon>
        <taxon>Dendrolimus</taxon>
    </lineage>
</organism>